<accession>A0A3B4ZYQ6</accession>
<dbReference type="CDD" id="cd08544">
    <property type="entry name" value="Reeler"/>
    <property type="match status" value="1"/>
</dbReference>
<dbReference type="FunFam" id="2.60.40.4060:FF:000003">
    <property type="entry name" value="Ferric chelate reductase 1"/>
    <property type="match status" value="1"/>
</dbReference>
<dbReference type="PANTHER" id="PTHR45828">
    <property type="entry name" value="CYTOCHROME B561/FERRIC REDUCTASE TRANSMEMBRANE"/>
    <property type="match status" value="1"/>
</dbReference>
<feature type="domain" description="Reelin" evidence="2">
    <location>
        <begin position="49"/>
        <end position="210"/>
    </location>
</feature>
<name>A0A3B4ZYQ6_9TELE</name>
<dbReference type="Ensembl" id="ENSSPAT00000013190.1">
    <property type="protein sequence ID" value="ENSSPAP00000012971.1"/>
    <property type="gene ID" value="ENSSPAG00000009829.1"/>
</dbReference>
<evidence type="ECO:0000259" key="2">
    <source>
        <dbReference type="PROSITE" id="PS51019"/>
    </source>
</evidence>
<evidence type="ECO:0000313" key="3">
    <source>
        <dbReference type="Ensembl" id="ENSSPAP00000012971.1"/>
    </source>
</evidence>
<dbReference type="GO" id="GO:0016020">
    <property type="term" value="C:membrane"/>
    <property type="evidence" value="ECO:0007669"/>
    <property type="project" value="TreeGrafter"/>
</dbReference>
<dbReference type="InterPro" id="IPR042307">
    <property type="entry name" value="Reeler_sf"/>
</dbReference>
<comment type="similarity">
    <text evidence="1">Belongs to the FRRS1 family.</text>
</comment>
<dbReference type="InterPro" id="IPR002861">
    <property type="entry name" value="Reeler_dom"/>
</dbReference>
<dbReference type="PANTHER" id="PTHR45828:SF32">
    <property type="entry name" value="SI:DKEY-251I10.2"/>
    <property type="match status" value="1"/>
</dbReference>
<dbReference type="PROSITE" id="PS51019">
    <property type="entry name" value="REELIN"/>
    <property type="match status" value="1"/>
</dbReference>
<dbReference type="AlphaFoldDB" id="A0A3B4ZYQ6"/>
<dbReference type="GeneTree" id="ENSGT00940000165599"/>
<reference evidence="3" key="1">
    <citation type="submission" date="2023-09" db="UniProtKB">
        <authorList>
            <consortium name="Ensembl"/>
        </authorList>
    </citation>
    <scope>IDENTIFICATION</scope>
</reference>
<sequence length="214" mass="23404">MTQQQYKIISQLLCLTRCYFFHCCACSEKNSLFSLMELLLSGLFLLQVLCFVSGYPSGAPTGACEDMIPRHTGILPQPSPAPYTLLTNTKTFEPGKPITVTISGPEYRGVLLEARTDGSTNALGSWLSPPPDTKFLECSGNPQGAVTHSNTNVKSSNTVYSWMPPNSTSPVHFMATVAQQRAVFWVNVRSSTLSRGRLSRVTSQNKCKETNVAT</sequence>
<protein>
    <submittedName>
        <fullName evidence="3">Si:dkey-251i10.2</fullName>
    </submittedName>
</protein>
<dbReference type="Gene3D" id="2.60.40.4060">
    <property type="entry name" value="Reeler domain"/>
    <property type="match status" value="1"/>
</dbReference>
<dbReference type="STRING" id="144197.ENSSPAP00000012971"/>
<dbReference type="Pfam" id="PF02014">
    <property type="entry name" value="Reeler"/>
    <property type="match status" value="1"/>
</dbReference>
<organism evidence="3">
    <name type="scientific">Stegastes partitus</name>
    <name type="common">bicolor damselfish</name>
    <dbReference type="NCBI Taxonomy" id="144197"/>
    <lineage>
        <taxon>Eukaryota</taxon>
        <taxon>Metazoa</taxon>
        <taxon>Chordata</taxon>
        <taxon>Craniata</taxon>
        <taxon>Vertebrata</taxon>
        <taxon>Euteleostomi</taxon>
        <taxon>Actinopterygii</taxon>
        <taxon>Neopterygii</taxon>
        <taxon>Teleostei</taxon>
        <taxon>Neoteleostei</taxon>
        <taxon>Acanthomorphata</taxon>
        <taxon>Ovalentaria</taxon>
        <taxon>Pomacentridae</taxon>
        <taxon>Stegastes</taxon>
    </lineage>
</organism>
<proteinExistence type="inferred from homology"/>
<evidence type="ECO:0000256" key="1">
    <source>
        <dbReference type="ARBA" id="ARBA00009195"/>
    </source>
</evidence>
<dbReference type="InterPro" id="IPR051237">
    <property type="entry name" value="Ferric-chelate_Red/DefProt"/>
</dbReference>